<feature type="domain" description="C-type lectin" evidence="3">
    <location>
        <begin position="24"/>
        <end position="126"/>
    </location>
</feature>
<feature type="signal peptide" evidence="2">
    <location>
        <begin position="1"/>
        <end position="19"/>
    </location>
</feature>
<evidence type="ECO:0000256" key="1">
    <source>
        <dbReference type="ARBA" id="ARBA00023157"/>
    </source>
</evidence>
<reference evidence="4 5" key="1">
    <citation type="submission" date="2024-02" db="EMBL/GenBank/DDBJ databases">
        <title>Chromosome-level genome assembly of the Eurasian Minnow (Phoxinus phoxinus).</title>
        <authorList>
            <person name="Oriowo T.O."/>
            <person name="Martin S."/>
            <person name="Stange M."/>
            <person name="Chrysostomakis Y."/>
            <person name="Brown T."/>
            <person name="Winkler S."/>
            <person name="Kukowka S."/>
            <person name="Myers E.W."/>
            <person name="Bohne A."/>
        </authorList>
    </citation>
    <scope>NUCLEOTIDE SEQUENCE [LARGE SCALE GENOMIC DNA]</scope>
    <source>
        <strain evidence="4">ZFMK-TIS-60720</strain>
        <tissue evidence="4">Whole Organism</tissue>
    </source>
</reference>
<feature type="chain" id="PRO_5043022629" description="C-type lectin domain-containing protein" evidence="2">
    <location>
        <begin position="20"/>
        <end position="199"/>
    </location>
</feature>
<keyword evidence="5" id="KW-1185">Reference proteome</keyword>
<evidence type="ECO:0000313" key="4">
    <source>
        <dbReference type="EMBL" id="KAK7177220.1"/>
    </source>
</evidence>
<keyword evidence="1" id="KW-1015">Disulfide bond</keyword>
<dbReference type="InterPro" id="IPR018378">
    <property type="entry name" value="C-type_lectin_CS"/>
</dbReference>
<dbReference type="EMBL" id="JAYKXH010000001">
    <property type="protein sequence ID" value="KAK7177220.1"/>
    <property type="molecule type" value="Genomic_DNA"/>
</dbReference>
<dbReference type="SMART" id="SM00034">
    <property type="entry name" value="CLECT"/>
    <property type="match status" value="1"/>
</dbReference>
<evidence type="ECO:0000313" key="5">
    <source>
        <dbReference type="Proteomes" id="UP001364617"/>
    </source>
</evidence>
<dbReference type="InterPro" id="IPR016186">
    <property type="entry name" value="C-type_lectin-like/link_sf"/>
</dbReference>
<dbReference type="PROSITE" id="PS00615">
    <property type="entry name" value="C_TYPE_LECTIN_1"/>
    <property type="match status" value="1"/>
</dbReference>
<dbReference type="PANTHER" id="PTHR45784:SF3">
    <property type="entry name" value="C-TYPE LECTIN DOMAIN FAMILY 4 MEMBER K-LIKE-RELATED"/>
    <property type="match status" value="1"/>
</dbReference>
<evidence type="ECO:0000256" key="2">
    <source>
        <dbReference type="SAM" id="SignalP"/>
    </source>
</evidence>
<dbReference type="InterPro" id="IPR016187">
    <property type="entry name" value="CTDL_fold"/>
</dbReference>
<dbReference type="InterPro" id="IPR001304">
    <property type="entry name" value="C-type_lectin-like"/>
</dbReference>
<keyword evidence="2" id="KW-0732">Signal</keyword>
<protein>
    <recommendedName>
        <fullName evidence="3">C-type lectin domain-containing protein</fullName>
    </recommendedName>
</protein>
<proteinExistence type="predicted"/>
<dbReference type="AlphaFoldDB" id="A0AAN9DPH5"/>
<dbReference type="Gene3D" id="3.10.100.10">
    <property type="entry name" value="Mannose-Binding Protein A, subunit A"/>
    <property type="match status" value="1"/>
</dbReference>
<dbReference type="SUPFAM" id="SSF56436">
    <property type="entry name" value="C-type lectin-like"/>
    <property type="match status" value="1"/>
</dbReference>
<name>A0AAN9DPH5_9TELE</name>
<comment type="caution">
    <text evidence="4">The sequence shown here is derived from an EMBL/GenBank/DDBJ whole genome shotgun (WGS) entry which is preliminary data.</text>
</comment>
<dbReference type="Pfam" id="PF00059">
    <property type="entry name" value="Lectin_C"/>
    <property type="match status" value="1"/>
</dbReference>
<accession>A0AAN9DPH5</accession>
<gene>
    <name evidence="4" type="ORF">R3I93_001264</name>
</gene>
<organism evidence="4 5">
    <name type="scientific">Phoxinus phoxinus</name>
    <name type="common">Eurasian minnow</name>
    <dbReference type="NCBI Taxonomy" id="58324"/>
    <lineage>
        <taxon>Eukaryota</taxon>
        <taxon>Metazoa</taxon>
        <taxon>Chordata</taxon>
        <taxon>Craniata</taxon>
        <taxon>Vertebrata</taxon>
        <taxon>Euteleostomi</taxon>
        <taxon>Actinopterygii</taxon>
        <taxon>Neopterygii</taxon>
        <taxon>Teleostei</taxon>
        <taxon>Ostariophysi</taxon>
        <taxon>Cypriniformes</taxon>
        <taxon>Leuciscidae</taxon>
        <taxon>Phoxininae</taxon>
        <taxon>Phoxinus</taxon>
    </lineage>
</organism>
<dbReference type="PANTHER" id="PTHR45784">
    <property type="entry name" value="C-TYPE LECTIN DOMAIN FAMILY 20 MEMBER A-RELATED"/>
    <property type="match status" value="1"/>
</dbReference>
<evidence type="ECO:0000259" key="3">
    <source>
        <dbReference type="PROSITE" id="PS50041"/>
    </source>
</evidence>
<dbReference type="Proteomes" id="UP001364617">
    <property type="component" value="Unassembled WGS sequence"/>
</dbReference>
<sequence>MRNRLQFLLFSALLHMTTSRLHEFVYVSEPMNWMNAQKYCRQHYTDLATVDDQEDHDQLLKTAGMGHVWLGLSRTTYPGLYAWSDQSSSTFTQWKPGKPSDQLCAKVYEGVWYDSRCTNSNPFACYFDRKRQIVKLEVKSSLNLHDLEVMNKILAKVEQILKEKGVSGEAKLSWRTQSDGNVFQTKDQKSVATKQTCVS</sequence>
<dbReference type="PROSITE" id="PS50041">
    <property type="entry name" value="C_TYPE_LECTIN_2"/>
    <property type="match status" value="1"/>
</dbReference>